<gene>
    <name evidence="2" type="ORF">BDV27DRAFT_122399</name>
</gene>
<protein>
    <submittedName>
        <fullName evidence="2">Alpha/Beta hydrolase protein</fullName>
    </submittedName>
</protein>
<proteinExistence type="predicted"/>
<dbReference type="AlphaFoldDB" id="A0A5N7AET2"/>
<dbReference type="Pfam" id="PF06500">
    <property type="entry name" value="FrsA-like"/>
    <property type="match status" value="1"/>
</dbReference>
<dbReference type="InterPro" id="IPR029058">
    <property type="entry name" value="AB_hydrolase_fold"/>
</dbReference>
<dbReference type="Proteomes" id="UP000326268">
    <property type="component" value="Unassembled WGS sequence"/>
</dbReference>
<accession>A0A5N7AET2</accession>
<keyword evidence="1 2" id="KW-0378">Hydrolase</keyword>
<dbReference type="EMBL" id="ML737585">
    <property type="protein sequence ID" value="KAE8368342.1"/>
    <property type="molecule type" value="Genomic_DNA"/>
</dbReference>
<reference evidence="2 3" key="1">
    <citation type="submission" date="2019-04" db="EMBL/GenBank/DDBJ databases">
        <title>Friends and foes A comparative genomics studyof 23 Aspergillus species from section Flavi.</title>
        <authorList>
            <consortium name="DOE Joint Genome Institute"/>
            <person name="Kjaerbolling I."/>
            <person name="Vesth T."/>
            <person name="Frisvad J.C."/>
            <person name="Nybo J.L."/>
            <person name="Theobald S."/>
            <person name="Kildgaard S."/>
            <person name="Isbrandt T."/>
            <person name="Kuo A."/>
            <person name="Sato A."/>
            <person name="Lyhne E.K."/>
            <person name="Kogle M.E."/>
            <person name="Wiebenga A."/>
            <person name="Kun R.S."/>
            <person name="Lubbers R.J."/>
            <person name="Makela M.R."/>
            <person name="Barry K."/>
            <person name="Chovatia M."/>
            <person name="Clum A."/>
            <person name="Daum C."/>
            <person name="Haridas S."/>
            <person name="He G."/>
            <person name="LaButti K."/>
            <person name="Lipzen A."/>
            <person name="Mondo S."/>
            <person name="Riley R."/>
            <person name="Salamov A."/>
            <person name="Simmons B.A."/>
            <person name="Magnuson J.K."/>
            <person name="Henrissat B."/>
            <person name="Mortensen U.H."/>
            <person name="Larsen T.O."/>
            <person name="Devries R.P."/>
            <person name="Grigoriev I.V."/>
            <person name="Machida M."/>
            <person name="Baker S.E."/>
            <person name="Andersen M.R."/>
        </authorList>
    </citation>
    <scope>NUCLEOTIDE SEQUENCE [LARGE SCALE GENOMIC DNA]</scope>
    <source>
        <strain evidence="2 3">CBS 763.97</strain>
    </source>
</reference>
<dbReference type="GO" id="GO:0016787">
    <property type="term" value="F:hydrolase activity"/>
    <property type="evidence" value="ECO:0007669"/>
    <property type="project" value="UniProtKB-KW"/>
</dbReference>
<dbReference type="Gene3D" id="3.40.50.1820">
    <property type="entry name" value="alpha/beta hydrolase"/>
    <property type="match status" value="1"/>
</dbReference>
<dbReference type="SUPFAM" id="SSF53474">
    <property type="entry name" value="alpha/beta-Hydrolases"/>
    <property type="match status" value="1"/>
</dbReference>
<evidence type="ECO:0000313" key="2">
    <source>
        <dbReference type="EMBL" id="KAE8368342.1"/>
    </source>
</evidence>
<dbReference type="OrthoDB" id="8119704at2759"/>
<keyword evidence="3" id="KW-1185">Reference proteome</keyword>
<sequence>MISEALVSLLAITQTTDLAARFTGVHPFLPLLSATRFGTIGGISQPKILLELKQCKSFNDDYWPAYWTSLAELYLLRLDTELKRWKLDPKQAWLENEPKRSPSPDLLAFLAHGSTVITQTPPGTVIDANDSLNSATPPEILSSRIAVDALVKAIAYLFIAAWPGRTPNRDKAYYSCEALFDILLDAVAPTIDLKVERHVVRSQGEEIKVYGLLPEATQPIGMPGVLFTNGLEGTNVESIMTVLRTRSVVSSAWFFMEMPGTYRYKRPLCKDSSEQIYGDVLSFIESHSAIDRSRLGMVGVSFGGNCVTRMAIADERLKAVVINGAPLARSLSPTGSFGMPEILVRSLFNVVGAGGIQALMTSLHSLRPCRADIERIRCPVLAINGERDTLVSTQDTIDLANWAPRSELMLFPDDDHCAMGHIREWQEHSSEWLMRAL</sequence>
<name>A0A5N7AET2_9EURO</name>
<evidence type="ECO:0000256" key="1">
    <source>
        <dbReference type="ARBA" id="ARBA00022801"/>
    </source>
</evidence>
<evidence type="ECO:0000313" key="3">
    <source>
        <dbReference type="Proteomes" id="UP000326268"/>
    </source>
</evidence>
<dbReference type="InterPro" id="IPR010520">
    <property type="entry name" value="FrsA-like"/>
</dbReference>
<dbReference type="PANTHER" id="PTHR22946:SF12">
    <property type="entry name" value="CONIDIAL PIGMENT BIOSYNTHESIS PROTEIN AYG1 (AFU_ORTHOLOGUE AFUA_2G17550)"/>
    <property type="match status" value="1"/>
</dbReference>
<dbReference type="RefSeq" id="XP_031931423.1">
    <property type="nucleotide sequence ID" value="XM_032065619.1"/>
</dbReference>
<organism evidence="2 3">
    <name type="scientific">Aspergillus caelatus</name>
    <dbReference type="NCBI Taxonomy" id="61420"/>
    <lineage>
        <taxon>Eukaryota</taxon>
        <taxon>Fungi</taxon>
        <taxon>Dikarya</taxon>
        <taxon>Ascomycota</taxon>
        <taxon>Pezizomycotina</taxon>
        <taxon>Eurotiomycetes</taxon>
        <taxon>Eurotiomycetidae</taxon>
        <taxon>Eurotiales</taxon>
        <taxon>Aspergillaceae</taxon>
        <taxon>Aspergillus</taxon>
        <taxon>Aspergillus subgen. Circumdati</taxon>
    </lineage>
</organism>
<dbReference type="InterPro" id="IPR050261">
    <property type="entry name" value="FrsA_esterase"/>
</dbReference>
<dbReference type="GeneID" id="43650065"/>
<dbReference type="PANTHER" id="PTHR22946">
    <property type="entry name" value="DIENELACTONE HYDROLASE DOMAIN-CONTAINING PROTEIN-RELATED"/>
    <property type="match status" value="1"/>
</dbReference>